<comment type="domain">
    <text evidence="19">The large subunit is composed of 2 ATP-grasp domains that are involved in binding the 2 ATP molecules needed for carbamoyl phosphate synthesis. The N-terminal ATP-grasp domain (referred to as the carboxyphosphate synthetic component) catalyzes the ATP-dependent phosphorylation of hydrogencarbonate to carboxyphosphate and the subsequent nucleophilic attack by ammonia to form a carbamate intermediate. The C-terminal ATP-grasp domain (referred to as the carbamoyl phosphate synthetic component) then catalyzes the phosphorylation of carbamate with the second ATP to form the end product carbamoyl phosphate. The reactive and unstable enzyme intermediates are sequentially channeled from one active site to the next through the interior of the protein over a distance of at least 96 A.</text>
</comment>
<dbReference type="OrthoDB" id="9804197at2"/>
<dbReference type="EMBL" id="CP035299">
    <property type="protein sequence ID" value="QAU52301.1"/>
    <property type="molecule type" value="Genomic_DNA"/>
</dbReference>
<feature type="binding site" evidence="19">
    <location>
        <position position="306"/>
    </location>
    <ligand>
        <name>Mg(2+)</name>
        <dbReference type="ChEBI" id="CHEBI:18420"/>
        <label>2</label>
    </ligand>
</feature>
<dbReference type="FunFam" id="3.40.50.20:FF:000002">
    <property type="entry name" value="Carbamoyl-phosphate synthase large chain"/>
    <property type="match status" value="1"/>
</dbReference>
<reference evidence="20 21" key="1">
    <citation type="submission" date="2019-01" db="EMBL/GenBank/DDBJ databases">
        <authorList>
            <person name="Ruckert C."/>
            <person name="Busche T."/>
            <person name="Kalinowski J."/>
        </authorList>
    </citation>
    <scope>NUCLEOTIDE SEQUENCE [LARGE SCALE GENOMIC DNA]</scope>
    <source>
        <strain evidence="20 21">136/3</strain>
    </source>
</reference>
<feature type="binding site" evidence="19">
    <location>
        <position position="306"/>
    </location>
    <ligand>
        <name>Mn(2+)</name>
        <dbReference type="ChEBI" id="CHEBI:29035"/>
        <label>2</label>
    </ligand>
</feature>
<evidence type="ECO:0000313" key="21">
    <source>
        <dbReference type="Proteomes" id="UP000288929"/>
    </source>
</evidence>
<dbReference type="Gene3D" id="1.10.1030.10">
    <property type="entry name" value="Carbamoyl-phosphate synthetase, large subunit oligomerisation domain"/>
    <property type="match status" value="1"/>
</dbReference>
<feature type="binding site" evidence="19">
    <location>
        <position position="802"/>
    </location>
    <ligand>
        <name>ATP</name>
        <dbReference type="ChEBI" id="CHEBI:30616"/>
        <label>2</label>
    </ligand>
</feature>
<evidence type="ECO:0000256" key="14">
    <source>
        <dbReference type="ARBA" id="ARBA00023211"/>
    </source>
</evidence>
<feature type="binding site" evidence="19">
    <location>
        <position position="859"/>
    </location>
    <ligand>
        <name>Mg(2+)</name>
        <dbReference type="ChEBI" id="CHEBI:18420"/>
        <label>4</label>
    </ligand>
</feature>
<dbReference type="Pfam" id="PF02787">
    <property type="entry name" value="CPSase_L_D3"/>
    <property type="match status" value="1"/>
</dbReference>
<dbReference type="SMART" id="SM00851">
    <property type="entry name" value="MGS"/>
    <property type="match status" value="1"/>
</dbReference>
<evidence type="ECO:0000256" key="12">
    <source>
        <dbReference type="ARBA" id="ARBA00022842"/>
    </source>
</evidence>
<keyword evidence="13 19" id="KW-0665">Pyrimidine biosynthesis</keyword>
<evidence type="ECO:0000256" key="13">
    <source>
        <dbReference type="ARBA" id="ARBA00022975"/>
    </source>
</evidence>
<dbReference type="NCBIfam" id="NF003671">
    <property type="entry name" value="PRK05294.1"/>
    <property type="match status" value="1"/>
</dbReference>
<dbReference type="PANTHER" id="PTHR11405">
    <property type="entry name" value="CARBAMOYLTRANSFERASE FAMILY MEMBER"/>
    <property type="match status" value="1"/>
</dbReference>
<evidence type="ECO:0000256" key="1">
    <source>
        <dbReference type="ARBA" id="ARBA00001936"/>
    </source>
</evidence>
<evidence type="ECO:0000256" key="11">
    <source>
        <dbReference type="ARBA" id="ARBA00022840"/>
    </source>
</evidence>
<keyword evidence="21" id="KW-1185">Reference proteome</keyword>
<dbReference type="FunFam" id="3.30.1490.20:FF:000001">
    <property type="entry name" value="Carbamoyl-phosphate synthase large chain"/>
    <property type="match status" value="1"/>
</dbReference>
<evidence type="ECO:0000256" key="6">
    <source>
        <dbReference type="ARBA" id="ARBA00022598"/>
    </source>
</evidence>
<dbReference type="GO" id="GO:0046872">
    <property type="term" value="F:metal ion binding"/>
    <property type="evidence" value="ECO:0007669"/>
    <property type="project" value="UniProtKB-KW"/>
</dbReference>
<feature type="binding site" evidence="19">
    <location>
        <position position="304"/>
    </location>
    <ligand>
        <name>Mg(2+)</name>
        <dbReference type="ChEBI" id="CHEBI:18420"/>
        <label>1</label>
    </ligand>
</feature>
<dbReference type="PANTHER" id="PTHR11405:SF53">
    <property type="entry name" value="CARBAMOYL-PHOSPHATE SYNTHASE [AMMONIA], MITOCHONDRIAL"/>
    <property type="match status" value="1"/>
</dbReference>
<dbReference type="SMART" id="SM01096">
    <property type="entry name" value="CPSase_L_D3"/>
    <property type="match status" value="1"/>
</dbReference>
<dbReference type="SUPFAM" id="SSF52335">
    <property type="entry name" value="Methylglyoxal synthase-like"/>
    <property type="match status" value="1"/>
</dbReference>
<feature type="binding site" evidence="19">
    <location>
        <position position="845"/>
    </location>
    <ligand>
        <name>ATP</name>
        <dbReference type="ChEBI" id="CHEBI:30616"/>
        <label>2</label>
    </ligand>
</feature>
<feature type="binding site" evidence="19">
    <location>
        <position position="290"/>
    </location>
    <ligand>
        <name>Mg(2+)</name>
        <dbReference type="ChEBI" id="CHEBI:18420"/>
        <label>1</label>
    </ligand>
</feature>
<feature type="binding site" evidence="19">
    <location>
        <position position="777"/>
    </location>
    <ligand>
        <name>ATP</name>
        <dbReference type="ChEBI" id="CHEBI:30616"/>
        <label>2</label>
    </ligand>
</feature>
<keyword evidence="7 19" id="KW-0028">Amino-acid biosynthesis</keyword>
<dbReference type="InterPro" id="IPR036897">
    <property type="entry name" value="CarbamoylP_synth_lsu_oligo_sf"/>
</dbReference>
<feature type="binding site" evidence="19">
    <location>
        <position position="857"/>
    </location>
    <ligand>
        <name>Mg(2+)</name>
        <dbReference type="ChEBI" id="CHEBI:18420"/>
        <label>4</label>
    </ligand>
</feature>
<dbReference type="SUPFAM" id="SSF56059">
    <property type="entry name" value="Glutathione synthetase ATP-binding domain-like"/>
    <property type="match status" value="2"/>
</dbReference>
<dbReference type="InterPro" id="IPR011607">
    <property type="entry name" value="MGS-like_dom"/>
</dbReference>
<dbReference type="FunFam" id="3.30.470.20:FF:000007">
    <property type="entry name" value="Carbamoyl-phosphate synthase large chain"/>
    <property type="match status" value="1"/>
</dbReference>
<evidence type="ECO:0000256" key="2">
    <source>
        <dbReference type="ARBA" id="ARBA00004812"/>
    </source>
</evidence>
<dbReference type="NCBIfam" id="NF009455">
    <property type="entry name" value="PRK12815.1"/>
    <property type="match status" value="1"/>
</dbReference>
<dbReference type="InterPro" id="IPR005483">
    <property type="entry name" value="CPSase_dom"/>
</dbReference>
<feature type="binding site" evidence="19">
    <location>
        <position position="304"/>
    </location>
    <ligand>
        <name>Mn(2+)</name>
        <dbReference type="ChEBI" id="CHEBI:29035"/>
        <label>1</label>
    </ligand>
</feature>
<dbReference type="PROSITE" id="PS50975">
    <property type="entry name" value="ATP_GRASP"/>
    <property type="match status" value="2"/>
</dbReference>
<dbReference type="SUPFAM" id="SSF52440">
    <property type="entry name" value="PreATP-grasp domain"/>
    <property type="match status" value="2"/>
</dbReference>
<dbReference type="EC" id="6.3.5.5" evidence="19"/>
<comment type="subunit">
    <text evidence="18 19">Composed of two chains; the small (or glutamine) chain promotes the hydrolysis of glutamine to ammonia, which is used by the large (or ammonia) chain to synthesize carbamoyl phosphate. Tetramer of heterodimers (alpha,beta)4.</text>
</comment>
<dbReference type="Gene3D" id="3.40.50.20">
    <property type="match status" value="2"/>
</dbReference>
<feature type="region of interest" description="Allosteric domain" evidence="19">
    <location>
        <begin position="968"/>
        <end position="1114"/>
    </location>
</feature>
<dbReference type="CDD" id="cd01424">
    <property type="entry name" value="MGS_CPS_II"/>
    <property type="match status" value="1"/>
</dbReference>
<dbReference type="InterPro" id="IPR016185">
    <property type="entry name" value="PreATP-grasp_dom_sf"/>
</dbReference>
<dbReference type="GO" id="GO:0004088">
    <property type="term" value="F:carbamoyl-phosphate synthase (glutamine-hydrolyzing) activity"/>
    <property type="evidence" value="ECO:0007669"/>
    <property type="project" value="UniProtKB-UniRule"/>
</dbReference>
<dbReference type="FunFam" id="1.10.1030.10:FF:000002">
    <property type="entry name" value="Carbamoyl-phosphate synthase large chain"/>
    <property type="match status" value="1"/>
</dbReference>
<dbReference type="PRINTS" id="PR00098">
    <property type="entry name" value="CPSASE"/>
</dbReference>
<keyword evidence="11 19" id="KW-0067">ATP-binding</keyword>
<feature type="binding site" evidence="19">
    <location>
        <position position="845"/>
    </location>
    <ligand>
        <name>Mn(2+)</name>
        <dbReference type="ChEBI" id="CHEBI:29035"/>
        <label>3</label>
    </ligand>
</feature>
<feature type="binding site" evidence="19">
    <location>
        <position position="246"/>
    </location>
    <ligand>
        <name>ATP</name>
        <dbReference type="ChEBI" id="CHEBI:30616"/>
        <label>1</label>
    </ligand>
</feature>
<dbReference type="NCBIfam" id="TIGR01369">
    <property type="entry name" value="CPSaseII_lrg"/>
    <property type="match status" value="1"/>
</dbReference>
<comment type="caution">
    <text evidence="19">Lacks conserved residue(s) required for the propagation of feature annotation.</text>
</comment>
<dbReference type="FunFam" id="3.40.50.20:FF:000001">
    <property type="entry name" value="Carbamoyl-phosphate synthase large chain"/>
    <property type="match status" value="1"/>
</dbReference>
<proteinExistence type="inferred from homology"/>
<comment type="similarity">
    <text evidence="4 19">Belongs to the CarB family.</text>
</comment>
<dbReference type="KEGG" id="cpeg:CPELA_05145"/>
<accession>A0A410W8M6</accession>
<evidence type="ECO:0000256" key="8">
    <source>
        <dbReference type="ARBA" id="ARBA00022723"/>
    </source>
</evidence>
<comment type="function">
    <text evidence="17 19">Large subunit of the glutamine-dependent carbamoyl phosphate synthetase (CPSase). CPSase catalyzes the formation of carbamoyl phosphate from the ammonia moiety of glutamine, carbonate, and phosphate donated by ATP, constituting the first step of 2 biosynthetic pathways, one leading to arginine and/or urea and the other to pyrimidine nucleotides. The large subunit (synthetase) binds the substrates ammonia (free or transferred from glutamine from the small subunit), hydrogencarbonate and ATP and carries out an ATP-coupled ligase reaction, activating hydrogencarbonate by forming carboxy phosphate which reacts with ammonia to form carbamoyl phosphate.</text>
</comment>
<feature type="binding site" evidence="19">
    <location>
        <position position="770"/>
    </location>
    <ligand>
        <name>ATP</name>
        <dbReference type="ChEBI" id="CHEBI:30616"/>
        <label>2</label>
    </ligand>
</feature>
<dbReference type="InterPro" id="IPR033937">
    <property type="entry name" value="MGS_CPS_CarB"/>
</dbReference>
<keyword evidence="5 19" id="KW-0055">Arginine biosynthesis</keyword>
<evidence type="ECO:0000256" key="4">
    <source>
        <dbReference type="ARBA" id="ARBA00009799"/>
    </source>
</evidence>
<dbReference type="Pfam" id="PF25596">
    <property type="entry name" value="CPSase_L_D1"/>
    <property type="match status" value="2"/>
</dbReference>
<comment type="cofactor">
    <cofactor evidence="1">
        <name>Mn(2+)</name>
        <dbReference type="ChEBI" id="CHEBI:29035"/>
    </cofactor>
</comment>
<feature type="binding site" evidence="19">
    <location>
        <position position="290"/>
    </location>
    <ligand>
        <name>Mn(2+)</name>
        <dbReference type="ChEBI" id="CHEBI:29035"/>
        <label>1</label>
    </ligand>
</feature>
<evidence type="ECO:0000256" key="17">
    <source>
        <dbReference type="ARBA" id="ARBA00057223"/>
    </source>
</evidence>
<dbReference type="InterPro" id="IPR011761">
    <property type="entry name" value="ATP-grasp"/>
</dbReference>
<feature type="binding site" evidence="19">
    <location>
        <position position="857"/>
    </location>
    <ligand>
        <name>Mn(2+)</name>
        <dbReference type="ChEBI" id="CHEBI:29035"/>
        <label>3</label>
    </ligand>
</feature>
<feature type="binding site" evidence="19">
    <location>
        <position position="213"/>
    </location>
    <ligand>
        <name>ATP</name>
        <dbReference type="ChEBI" id="CHEBI:30616"/>
        <label>1</label>
    </ligand>
</feature>
<organism evidence="20 21">
    <name type="scientific">Corynebacterium pelargi</name>
    <dbReference type="NCBI Taxonomy" id="1471400"/>
    <lineage>
        <taxon>Bacteria</taxon>
        <taxon>Bacillati</taxon>
        <taxon>Actinomycetota</taxon>
        <taxon>Actinomycetes</taxon>
        <taxon>Mycobacteriales</taxon>
        <taxon>Corynebacteriaceae</taxon>
        <taxon>Corynebacterium</taxon>
    </lineage>
</organism>
<dbReference type="InterPro" id="IPR005479">
    <property type="entry name" value="CPAse_ATP-bd"/>
</dbReference>
<feature type="region of interest" description="Carboxyphosphate synthetic domain" evidence="19">
    <location>
        <begin position="1"/>
        <end position="407"/>
    </location>
</feature>
<feature type="binding site" evidence="19">
    <location>
        <position position="134"/>
    </location>
    <ligand>
        <name>ATP</name>
        <dbReference type="ChEBI" id="CHEBI:30616"/>
        <label>1</label>
    </ligand>
</feature>
<evidence type="ECO:0000256" key="16">
    <source>
        <dbReference type="ARBA" id="ARBA00048816"/>
    </source>
</evidence>
<dbReference type="InterPro" id="IPR058047">
    <property type="entry name" value="CPSase_preATP-grasp"/>
</dbReference>
<dbReference type="Gene3D" id="3.30.1490.20">
    <property type="entry name" value="ATP-grasp fold, A domain"/>
    <property type="match status" value="1"/>
</dbReference>
<dbReference type="RefSeq" id="WP_128889774.1">
    <property type="nucleotide sequence ID" value="NZ_BMCX01000001.1"/>
</dbReference>
<feature type="binding site" evidence="19">
    <location>
        <position position="180"/>
    </location>
    <ligand>
        <name>ATP</name>
        <dbReference type="ChEBI" id="CHEBI:30616"/>
        <label>1</label>
    </ligand>
</feature>
<keyword evidence="6 19" id="KW-0436">Ligase</keyword>
<comment type="cofactor">
    <cofactor evidence="19">
        <name>Mg(2+)</name>
        <dbReference type="ChEBI" id="CHEBI:18420"/>
    </cofactor>
    <cofactor evidence="19">
        <name>Mn(2+)</name>
        <dbReference type="ChEBI" id="CHEBI:29035"/>
    </cofactor>
    <text evidence="19">Binds 4 Mg(2+) or Mn(2+) ions per subunit.</text>
</comment>
<dbReference type="FunFam" id="3.30.470.20:FF:000014">
    <property type="entry name" value="Carbamoyl-phosphate synthase large chain"/>
    <property type="match status" value="1"/>
</dbReference>
<evidence type="ECO:0000313" key="20">
    <source>
        <dbReference type="EMBL" id="QAU52301.1"/>
    </source>
</evidence>
<dbReference type="Pfam" id="PF02142">
    <property type="entry name" value="MGS"/>
    <property type="match status" value="1"/>
</dbReference>
<evidence type="ECO:0000256" key="5">
    <source>
        <dbReference type="ARBA" id="ARBA00022571"/>
    </source>
</evidence>
<dbReference type="InterPro" id="IPR036914">
    <property type="entry name" value="MGS-like_dom_sf"/>
</dbReference>
<keyword evidence="10 19" id="KW-0547">Nucleotide-binding</keyword>
<keyword evidence="8" id="KW-0479">Metal-binding</keyword>
<dbReference type="GO" id="GO:0044205">
    <property type="term" value="P:'de novo' UMP biosynthetic process"/>
    <property type="evidence" value="ECO:0007669"/>
    <property type="project" value="UniProtKB-UniRule"/>
</dbReference>
<feature type="binding site" evidence="19">
    <location>
        <position position="290"/>
    </location>
    <ligand>
        <name>ATP</name>
        <dbReference type="ChEBI" id="CHEBI:30616"/>
        <label>1</label>
    </ligand>
</feature>
<dbReference type="PROSITE" id="PS00866">
    <property type="entry name" value="CPSASE_1"/>
    <property type="match status" value="1"/>
</dbReference>
<dbReference type="PROSITE" id="PS51257">
    <property type="entry name" value="PROKAR_LIPOPROTEIN"/>
    <property type="match status" value="1"/>
</dbReference>
<feature type="binding site" evidence="19">
    <location>
        <position position="845"/>
    </location>
    <ligand>
        <name>Mg(2+)</name>
        <dbReference type="ChEBI" id="CHEBI:18420"/>
        <label>3</label>
    </ligand>
</feature>
<feature type="binding site" evidence="19">
    <location>
        <position position="304"/>
    </location>
    <ligand>
        <name>ATP</name>
        <dbReference type="ChEBI" id="CHEBI:30616"/>
        <label>1</label>
    </ligand>
</feature>
<dbReference type="Gene3D" id="3.30.470.20">
    <property type="entry name" value="ATP-grasp fold, B domain"/>
    <property type="match status" value="2"/>
</dbReference>
<feature type="binding site" evidence="19">
    <location>
        <position position="248"/>
    </location>
    <ligand>
        <name>ATP</name>
        <dbReference type="ChEBI" id="CHEBI:30616"/>
        <label>1</label>
    </ligand>
</feature>
<dbReference type="Proteomes" id="UP000288929">
    <property type="component" value="Chromosome"/>
</dbReference>
<dbReference type="InterPro" id="IPR006275">
    <property type="entry name" value="CPSase_lsu"/>
</dbReference>
<feature type="binding site" evidence="19">
    <location>
        <position position="804"/>
    </location>
    <ligand>
        <name>ATP</name>
        <dbReference type="ChEBI" id="CHEBI:30616"/>
        <label>2</label>
    </ligand>
</feature>
<dbReference type="EC" id="6.3.4.16" evidence="19"/>
<feature type="binding site" evidence="19">
    <location>
        <position position="220"/>
    </location>
    <ligand>
        <name>ATP</name>
        <dbReference type="ChEBI" id="CHEBI:30616"/>
        <label>1</label>
    </ligand>
</feature>
<dbReference type="InterPro" id="IPR005480">
    <property type="entry name" value="CPSase_lsu_oligo"/>
</dbReference>
<comment type="catalytic activity">
    <reaction evidence="16 19">
        <text>hydrogencarbonate + L-glutamine + 2 ATP + H2O = carbamoyl phosphate + L-glutamate + 2 ADP + phosphate + 2 H(+)</text>
        <dbReference type="Rhea" id="RHEA:18633"/>
        <dbReference type="ChEBI" id="CHEBI:15377"/>
        <dbReference type="ChEBI" id="CHEBI:15378"/>
        <dbReference type="ChEBI" id="CHEBI:17544"/>
        <dbReference type="ChEBI" id="CHEBI:29985"/>
        <dbReference type="ChEBI" id="CHEBI:30616"/>
        <dbReference type="ChEBI" id="CHEBI:43474"/>
        <dbReference type="ChEBI" id="CHEBI:58228"/>
        <dbReference type="ChEBI" id="CHEBI:58359"/>
        <dbReference type="ChEBI" id="CHEBI:456216"/>
        <dbReference type="EC" id="6.3.5.5"/>
    </reaction>
</comment>
<dbReference type="Gene3D" id="3.40.50.1380">
    <property type="entry name" value="Methylglyoxal synthase-like domain"/>
    <property type="match status" value="1"/>
</dbReference>
<evidence type="ECO:0000256" key="18">
    <source>
        <dbReference type="ARBA" id="ARBA00062056"/>
    </source>
</evidence>
<feature type="binding site" evidence="19">
    <location>
        <position position="857"/>
    </location>
    <ligand>
        <name>ATP</name>
        <dbReference type="ChEBI" id="CHEBI:30616"/>
        <label>2</label>
    </ligand>
</feature>
<feature type="binding site" evidence="19">
    <location>
        <position position="857"/>
    </location>
    <ligand>
        <name>Mn(2+)</name>
        <dbReference type="ChEBI" id="CHEBI:29035"/>
        <label>4</label>
    </ligand>
</feature>
<feature type="binding site" evidence="19">
    <location>
        <position position="805"/>
    </location>
    <ligand>
        <name>ATP</name>
        <dbReference type="ChEBI" id="CHEBI:30616"/>
        <label>2</label>
    </ligand>
</feature>
<evidence type="ECO:0000256" key="9">
    <source>
        <dbReference type="ARBA" id="ARBA00022737"/>
    </source>
</evidence>
<feature type="binding site" evidence="19">
    <location>
        <position position="215"/>
    </location>
    <ligand>
        <name>ATP</name>
        <dbReference type="ChEBI" id="CHEBI:30616"/>
        <label>1</label>
    </ligand>
</feature>
<evidence type="ECO:0000256" key="15">
    <source>
        <dbReference type="ARBA" id="ARBA00047359"/>
    </source>
</evidence>
<dbReference type="HAMAP" id="MF_01210_B">
    <property type="entry name" value="CPSase_L_chain_B"/>
    <property type="match status" value="1"/>
</dbReference>
<feature type="binding site" evidence="19">
    <location>
        <position position="803"/>
    </location>
    <ligand>
        <name>ATP</name>
        <dbReference type="ChEBI" id="CHEBI:30616"/>
        <label>2</label>
    </ligand>
</feature>
<feature type="binding site" evidence="19">
    <location>
        <position position="731"/>
    </location>
    <ligand>
        <name>ATP</name>
        <dbReference type="ChEBI" id="CHEBI:30616"/>
        <label>2</label>
    </ligand>
</feature>
<dbReference type="GO" id="GO:0004087">
    <property type="term" value="F:carbamoyl-phosphate synthase (ammonia) activity"/>
    <property type="evidence" value="ECO:0007669"/>
    <property type="project" value="UniProtKB-EC"/>
</dbReference>
<dbReference type="SUPFAM" id="SSF48108">
    <property type="entry name" value="Carbamoyl phosphate synthetase, large subunit connection domain"/>
    <property type="match status" value="1"/>
</dbReference>
<dbReference type="UniPathway" id="UPA00070">
    <property type="reaction ID" value="UER00115"/>
</dbReference>
<feature type="binding site" evidence="19">
    <location>
        <position position="181"/>
    </location>
    <ligand>
        <name>ATP</name>
        <dbReference type="ChEBI" id="CHEBI:30616"/>
        <label>1</label>
    </ligand>
</feature>
<keyword evidence="12" id="KW-0460">Magnesium</keyword>
<feature type="binding site" evidence="19">
    <location>
        <position position="304"/>
    </location>
    <ligand>
        <name>Mn(2+)</name>
        <dbReference type="ChEBI" id="CHEBI:29035"/>
        <label>2</label>
    </ligand>
</feature>
<dbReference type="PROSITE" id="PS51855">
    <property type="entry name" value="MGS"/>
    <property type="match status" value="1"/>
</dbReference>
<comment type="pathway">
    <text evidence="3 19">Amino-acid biosynthesis; L-arginine biosynthesis; carbamoyl phosphate from bicarbonate: step 1/1.</text>
</comment>
<dbReference type="UniPathway" id="UPA00068">
    <property type="reaction ID" value="UER00171"/>
</dbReference>
<protein>
    <recommendedName>
        <fullName evidence="19">Carbamoyl phosphate synthase large chain</fullName>
        <ecNumber evidence="19">6.3.4.16</ecNumber>
        <ecNumber evidence="19">6.3.5.5</ecNumber>
    </recommendedName>
    <alternativeName>
        <fullName evidence="19">Carbamoyl phosphate synthetase ammonia chain</fullName>
    </alternativeName>
</protein>
<dbReference type="GO" id="GO:0005524">
    <property type="term" value="F:ATP binding"/>
    <property type="evidence" value="ECO:0007669"/>
    <property type="project" value="UniProtKB-UniRule"/>
</dbReference>
<dbReference type="GO" id="GO:0006541">
    <property type="term" value="P:glutamine metabolic process"/>
    <property type="evidence" value="ECO:0007669"/>
    <property type="project" value="TreeGrafter"/>
</dbReference>
<dbReference type="GO" id="GO:0006526">
    <property type="term" value="P:L-arginine biosynthetic process"/>
    <property type="evidence" value="ECO:0007669"/>
    <property type="project" value="UniProtKB-UniRule"/>
</dbReference>
<dbReference type="Pfam" id="PF02786">
    <property type="entry name" value="CPSase_L_D2"/>
    <property type="match status" value="2"/>
</dbReference>
<evidence type="ECO:0000256" key="7">
    <source>
        <dbReference type="ARBA" id="ARBA00022605"/>
    </source>
</evidence>
<dbReference type="AlphaFoldDB" id="A0A410W8M6"/>
<comment type="catalytic activity">
    <reaction evidence="15 19">
        <text>hydrogencarbonate + NH4(+) + 2 ATP = carbamoyl phosphate + 2 ADP + phosphate + 2 H(+)</text>
        <dbReference type="Rhea" id="RHEA:18029"/>
        <dbReference type="ChEBI" id="CHEBI:15378"/>
        <dbReference type="ChEBI" id="CHEBI:17544"/>
        <dbReference type="ChEBI" id="CHEBI:28938"/>
        <dbReference type="ChEBI" id="CHEBI:30616"/>
        <dbReference type="ChEBI" id="CHEBI:43474"/>
        <dbReference type="ChEBI" id="CHEBI:58228"/>
        <dbReference type="ChEBI" id="CHEBI:456216"/>
        <dbReference type="EC" id="6.3.4.16"/>
    </reaction>
</comment>
<dbReference type="InterPro" id="IPR013815">
    <property type="entry name" value="ATP_grasp_subdomain_1"/>
</dbReference>
<feature type="binding site" evidence="19">
    <location>
        <position position="247"/>
    </location>
    <ligand>
        <name>ATP</name>
        <dbReference type="ChEBI" id="CHEBI:30616"/>
        <label>1</label>
    </ligand>
</feature>
<feature type="binding site" evidence="19">
    <location>
        <position position="772"/>
    </location>
    <ligand>
        <name>ATP</name>
        <dbReference type="ChEBI" id="CHEBI:30616"/>
        <label>2</label>
    </ligand>
</feature>
<keyword evidence="9 19" id="KW-0677">Repeat</keyword>
<keyword evidence="14" id="KW-0464">Manganese</keyword>
<evidence type="ECO:0000256" key="3">
    <source>
        <dbReference type="ARBA" id="ARBA00005077"/>
    </source>
</evidence>
<dbReference type="PROSITE" id="PS00867">
    <property type="entry name" value="CPSASE_2"/>
    <property type="match status" value="1"/>
</dbReference>
<feature type="binding site" evidence="19">
    <location>
        <position position="857"/>
    </location>
    <ligand>
        <name>Mg(2+)</name>
        <dbReference type="ChEBI" id="CHEBI:18420"/>
        <label>3</label>
    </ligand>
</feature>
<feature type="binding site" evidence="19">
    <location>
        <position position="859"/>
    </location>
    <ligand>
        <name>Mn(2+)</name>
        <dbReference type="ChEBI" id="CHEBI:29035"/>
        <label>4</label>
    </ligand>
</feature>
<gene>
    <name evidence="19 20" type="primary">carB</name>
    <name evidence="20" type="ORF">CPELA_05145</name>
</gene>
<feature type="binding site" evidence="19">
    <location>
        <position position="174"/>
    </location>
    <ligand>
        <name>ATP</name>
        <dbReference type="ChEBI" id="CHEBI:30616"/>
        <label>1</label>
    </ligand>
</feature>
<evidence type="ECO:0000256" key="10">
    <source>
        <dbReference type="ARBA" id="ARBA00022741"/>
    </source>
</evidence>
<sequence>MPKRNDLQHVLVIGSGPIVIGQACEFDYSGTQACRVLKEEGLRVTLINSNPATIMTDPEFADHTYVEPIQPEYIEKIFEKEIEQEHPIDAVLATLGGQTALNAAIQLDRRGSLEKYGVELIGADIDAIERGEDRQKFKDIVAKIGGDSARSRVCHSMEEVHETVAELGLPVVVRPSFTMGGLGSGLAFNNEDLERIAGGGLAASPEANVLIEESILGWKEYELELMRDGADNVVVICSIENVDALGVHTGDSVTVAPALTLTDREYQKMRDQGIAIIREVGVDTGGCNIQFALNPEDGRLITIEMNPRVSRSSALASKATGFPIAKIAAKLAIGYTLDEITNDITAVTPAAFEPTLDYVVVKAPRFAFEKFSGADDTLTTTMKSVGEAMSLGRNYIGALNKVLRSLENKQAGFWTVPDEAFAGERAQDVQAVLEDLKRPTEGRIYDAELALRLGASVEDVHEASGIDPWFLAELEALVQFRQELIDAPVLDAELLRRAKFYGLSDAQIAVLRPEFAGEDGVRRLRWSLGIRPVFKTVDTCAAEFEATTPYHYSAYELDPAAESEVREQREKDKIIILGSGPNRIGQGIEFDYSCVHAALELSRIGYETVMVNCNPETVSTDYDTADRLYFEPLTFEDVMEVYHAESESGNVAGVIVQLGGQTPLGLAERLRDAGVPVIGTTPEAIDLAEDRGEFGEVLRKANLPAPAFGTATSFAEAKEVASGIGYPVLVRPSYVLGGRGMEIVYDEQALESYIERATEITSDHPVLVDRFLDSAIEIDVDALCDGEDVYLAGVMEHIEEAGIHSGDSACALPPMTLGKEDIERVRRSTEALAHGIGVKGLMNVQYALKDDILYVIEANPRASRTVPFVSKATGVHLAKAAARIMTGSTIAQLQQEGMIPTSHDGGSLPLDAPIAVKEAVLPFNRFRRPDGSMLDTLLSPEMKSTGEVMGLADNFGAAYAKAEEGSFGALPTEGTVFVSVANRDKRTLIFPIQRLASLGFKILATGGTAGMLRRNGVECETVLKQTEAREGEGSKRAIVDMINAGEVDLILNTPAGSSGARHDGYEIRAAAVNVGVPLVTTVQGVTAAVQGIEALRQGDITVRALQELDHAVNA</sequence>
<comment type="pathway">
    <text evidence="2 19">Pyrimidine metabolism; UMP biosynthesis via de novo pathway; (S)-dihydroorotate from bicarbonate: step 1/3.</text>
</comment>
<evidence type="ECO:0000256" key="19">
    <source>
        <dbReference type="HAMAP-Rule" id="MF_01210"/>
    </source>
</evidence>
<name>A0A410W8M6_9CORY</name>
<dbReference type="GO" id="GO:0005737">
    <property type="term" value="C:cytoplasm"/>
    <property type="evidence" value="ECO:0007669"/>
    <property type="project" value="TreeGrafter"/>
</dbReference>
<feature type="binding site" evidence="19">
    <location>
        <position position="304"/>
    </location>
    <ligand>
        <name>Mg(2+)</name>
        <dbReference type="ChEBI" id="CHEBI:18420"/>
        <label>2</label>
    </ligand>
</feature>